<keyword evidence="4" id="KW-0479">Metal-binding</keyword>
<feature type="compositionally biased region" description="Low complexity" evidence="9">
    <location>
        <begin position="327"/>
        <end position="352"/>
    </location>
</feature>
<sequence length="555" mass="59912">MDEFSGKRAVNGLVVSRKGSGLVLRETPSNRDSSAQFCNRLGCNGRLTSTKGTQIGKSKPLRPSVRPSSSGKEIVGSSSRTCASVSNHPRKSIAEPCKSLSQLETDSFETSSVQDEQEVAELITPPGKIQRGLHLETKNMESSEVSLMEVGSSSVASNTRSHGNFHQRSGLSNQATLGGPSSSSGSKNLSLKTNASTTRYGLRSLRRNSISDVVPSNCSSSDLSLGRRRELMKKRNSEGESSSAIRGKKINGLSSGQNPSSNGISISDSRRAGNTPPNRENVVTSLRTRRSINSQTRTRLSNQGSGNSLSRNASAGAIPQRSRPDISIDTSSSGSSHLSFTEAPLSRSNSYGLSGSSIENIRGTLPSGAPEVGFSHSSLNRDSLRRYNIDGIAEVLLALERIEQDEELTFEQILALESNLFLNGISFYDQHRDMRLDIDNMTYEELLALEERIGTVSTALTEEALSECIKRSIYQSIPLDGVVSGRNGDNDDVKCSICQEEYVGGDEVGRLQCEHRYHVACIQQWLRLKNWCPVCKSSAAPSPSSSPSPMPPSST</sequence>
<organism evidence="11 12">
    <name type="scientific">Morus notabilis</name>
    <dbReference type="NCBI Taxonomy" id="981085"/>
    <lineage>
        <taxon>Eukaryota</taxon>
        <taxon>Viridiplantae</taxon>
        <taxon>Streptophyta</taxon>
        <taxon>Embryophyta</taxon>
        <taxon>Tracheophyta</taxon>
        <taxon>Spermatophyta</taxon>
        <taxon>Magnoliopsida</taxon>
        <taxon>eudicotyledons</taxon>
        <taxon>Gunneridae</taxon>
        <taxon>Pentapetalae</taxon>
        <taxon>rosids</taxon>
        <taxon>fabids</taxon>
        <taxon>Rosales</taxon>
        <taxon>Moraceae</taxon>
        <taxon>Moreae</taxon>
        <taxon>Morus</taxon>
    </lineage>
</organism>
<keyword evidence="5 8" id="KW-0863">Zinc-finger</keyword>
<dbReference type="EMBL" id="KE346312">
    <property type="protein sequence ID" value="EXC32721.1"/>
    <property type="molecule type" value="Genomic_DNA"/>
</dbReference>
<evidence type="ECO:0000256" key="6">
    <source>
        <dbReference type="ARBA" id="ARBA00022786"/>
    </source>
</evidence>
<keyword evidence="11" id="KW-0436">Ligase</keyword>
<dbReference type="OrthoDB" id="8062037at2759"/>
<feature type="compositionally biased region" description="Polar residues" evidence="9">
    <location>
        <begin position="142"/>
        <end position="176"/>
    </location>
</feature>
<dbReference type="GO" id="GO:0008270">
    <property type="term" value="F:zinc ion binding"/>
    <property type="evidence" value="ECO:0007669"/>
    <property type="project" value="UniProtKB-KW"/>
</dbReference>
<dbReference type="PROSITE" id="PS50089">
    <property type="entry name" value="ZF_RING_2"/>
    <property type="match status" value="1"/>
</dbReference>
<dbReference type="FunFam" id="3.30.40.10:FF:000504">
    <property type="entry name" value="E3 ubiquitin-protein ligase arkadia"/>
    <property type="match status" value="1"/>
</dbReference>
<dbReference type="InterPro" id="IPR045191">
    <property type="entry name" value="MBR1/2-like"/>
</dbReference>
<feature type="compositionally biased region" description="Basic and acidic residues" evidence="9">
    <location>
        <begin position="225"/>
        <end position="238"/>
    </location>
</feature>
<name>W9SY26_9ROSA</name>
<dbReference type="Proteomes" id="UP000030645">
    <property type="component" value="Unassembled WGS sequence"/>
</dbReference>
<proteinExistence type="predicted"/>
<dbReference type="Pfam" id="PF13639">
    <property type="entry name" value="zf-RING_2"/>
    <property type="match status" value="1"/>
</dbReference>
<dbReference type="STRING" id="981085.W9SY26"/>
<feature type="domain" description="RING-type" evidence="10">
    <location>
        <begin position="495"/>
        <end position="536"/>
    </location>
</feature>
<evidence type="ECO:0000256" key="7">
    <source>
        <dbReference type="ARBA" id="ARBA00022833"/>
    </source>
</evidence>
<evidence type="ECO:0000256" key="9">
    <source>
        <dbReference type="SAM" id="MobiDB-lite"/>
    </source>
</evidence>
<dbReference type="InterPro" id="IPR013083">
    <property type="entry name" value="Znf_RING/FYVE/PHD"/>
</dbReference>
<keyword evidence="7" id="KW-0862">Zinc</keyword>
<evidence type="ECO:0000256" key="1">
    <source>
        <dbReference type="ARBA" id="ARBA00000900"/>
    </source>
</evidence>
<evidence type="ECO:0000256" key="4">
    <source>
        <dbReference type="ARBA" id="ARBA00022723"/>
    </source>
</evidence>
<dbReference type="SMART" id="SM00184">
    <property type="entry name" value="RING"/>
    <property type="match status" value="1"/>
</dbReference>
<keyword evidence="12" id="KW-1185">Reference proteome</keyword>
<evidence type="ECO:0000256" key="3">
    <source>
        <dbReference type="ARBA" id="ARBA00022679"/>
    </source>
</evidence>
<feature type="region of interest" description="Disordered" evidence="9">
    <location>
        <begin position="212"/>
        <end position="352"/>
    </location>
</feature>
<evidence type="ECO:0000256" key="8">
    <source>
        <dbReference type="PROSITE-ProRule" id="PRU00175"/>
    </source>
</evidence>
<keyword evidence="6" id="KW-0833">Ubl conjugation pathway</keyword>
<dbReference type="PANTHER" id="PTHR22937">
    <property type="entry name" value="E3 UBIQUITIN-PROTEIN LIGASE RNF165"/>
    <property type="match status" value="1"/>
</dbReference>
<dbReference type="PANTHER" id="PTHR22937:SF136">
    <property type="entry name" value="RING-TYPE E3 UBIQUITIN TRANSFERASE"/>
    <property type="match status" value="1"/>
</dbReference>
<dbReference type="eggNOG" id="KOG0800">
    <property type="taxonomic scope" value="Eukaryota"/>
</dbReference>
<protein>
    <recommendedName>
        <fullName evidence="2">RING-type E3 ubiquitin transferase</fullName>
        <ecNumber evidence="2">2.3.2.27</ecNumber>
    </recommendedName>
</protein>
<accession>W9SY26</accession>
<comment type="catalytic activity">
    <reaction evidence="1">
        <text>S-ubiquitinyl-[E2 ubiquitin-conjugating enzyme]-L-cysteine + [acceptor protein]-L-lysine = [E2 ubiquitin-conjugating enzyme]-L-cysteine + N(6)-ubiquitinyl-[acceptor protein]-L-lysine.</text>
        <dbReference type="EC" id="2.3.2.27"/>
    </reaction>
</comment>
<dbReference type="SUPFAM" id="SSF57850">
    <property type="entry name" value="RING/U-box"/>
    <property type="match status" value="1"/>
</dbReference>
<dbReference type="AlphaFoldDB" id="W9SY26"/>
<feature type="compositionally biased region" description="Polar residues" evidence="9">
    <location>
        <begin position="275"/>
        <end position="313"/>
    </location>
</feature>
<feature type="region of interest" description="Disordered" evidence="9">
    <location>
        <begin position="49"/>
        <end position="195"/>
    </location>
</feature>
<dbReference type="Gene3D" id="3.30.40.10">
    <property type="entry name" value="Zinc/RING finger domain, C3HC4 (zinc finger)"/>
    <property type="match status" value="1"/>
</dbReference>
<keyword evidence="3" id="KW-0808">Transferase</keyword>
<dbReference type="KEGG" id="mnt:21402752"/>
<gene>
    <name evidence="11" type="ORF">L484_019834</name>
</gene>
<evidence type="ECO:0000313" key="12">
    <source>
        <dbReference type="Proteomes" id="UP000030645"/>
    </source>
</evidence>
<reference evidence="12" key="1">
    <citation type="submission" date="2013-01" db="EMBL/GenBank/DDBJ databases">
        <title>Draft Genome Sequence of a Mulberry Tree, Morus notabilis C.K. Schneid.</title>
        <authorList>
            <person name="He N."/>
            <person name="Zhao S."/>
        </authorList>
    </citation>
    <scope>NUCLEOTIDE SEQUENCE</scope>
</reference>
<dbReference type="InterPro" id="IPR001841">
    <property type="entry name" value="Znf_RING"/>
</dbReference>
<feature type="compositionally biased region" description="Low complexity" evidence="9">
    <location>
        <begin position="68"/>
        <end position="79"/>
    </location>
</feature>
<evidence type="ECO:0000259" key="10">
    <source>
        <dbReference type="PROSITE" id="PS50089"/>
    </source>
</evidence>
<evidence type="ECO:0000313" key="11">
    <source>
        <dbReference type="EMBL" id="EXC32721.1"/>
    </source>
</evidence>
<dbReference type="GO" id="GO:0016874">
    <property type="term" value="F:ligase activity"/>
    <property type="evidence" value="ECO:0007669"/>
    <property type="project" value="UniProtKB-KW"/>
</dbReference>
<feature type="compositionally biased region" description="Polar residues" evidence="9">
    <location>
        <begin position="99"/>
        <end position="114"/>
    </location>
</feature>
<feature type="compositionally biased region" description="Low complexity" evidence="9">
    <location>
        <begin position="177"/>
        <end position="191"/>
    </location>
</feature>
<evidence type="ECO:0000256" key="2">
    <source>
        <dbReference type="ARBA" id="ARBA00012483"/>
    </source>
</evidence>
<dbReference type="EC" id="2.3.2.27" evidence="2"/>
<feature type="compositionally biased region" description="Polar residues" evidence="9">
    <location>
        <begin position="252"/>
        <end position="267"/>
    </location>
</feature>
<evidence type="ECO:0000256" key="5">
    <source>
        <dbReference type="ARBA" id="ARBA00022771"/>
    </source>
</evidence>
<feature type="compositionally biased region" description="Polar residues" evidence="9">
    <location>
        <begin position="212"/>
        <end position="223"/>
    </location>
</feature>
<dbReference type="GO" id="GO:0061630">
    <property type="term" value="F:ubiquitin protein ligase activity"/>
    <property type="evidence" value="ECO:0007669"/>
    <property type="project" value="UniProtKB-EC"/>
</dbReference>